<dbReference type="EMBL" id="CM001436">
    <property type="protein sequence ID" value="EHQ36246.1"/>
    <property type="molecule type" value="Genomic_DNA"/>
</dbReference>
<organism evidence="3 4">
    <name type="scientific">Methanoplanus limicola DSM 2279</name>
    <dbReference type="NCBI Taxonomy" id="937775"/>
    <lineage>
        <taxon>Archaea</taxon>
        <taxon>Methanobacteriati</taxon>
        <taxon>Methanobacteriota</taxon>
        <taxon>Stenosarchaea group</taxon>
        <taxon>Methanomicrobia</taxon>
        <taxon>Methanomicrobiales</taxon>
        <taxon>Methanomicrobiaceae</taxon>
        <taxon>Methanoplanus</taxon>
    </lineage>
</organism>
<dbReference type="InterPro" id="IPR004256">
    <property type="entry name" value="DUF234"/>
</dbReference>
<dbReference type="SUPFAM" id="SSF46785">
    <property type="entry name" value="Winged helix' DNA-binding domain"/>
    <property type="match status" value="1"/>
</dbReference>
<dbReference type="Pfam" id="PF01637">
    <property type="entry name" value="ATPase_2"/>
    <property type="match status" value="1"/>
</dbReference>
<feature type="domain" description="DUF234" evidence="2">
    <location>
        <begin position="313"/>
        <end position="406"/>
    </location>
</feature>
<evidence type="ECO:0000313" key="4">
    <source>
        <dbReference type="Proteomes" id="UP000005741"/>
    </source>
</evidence>
<dbReference type="InterPro" id="IPR027417">
    <property type="entry name" value="P-loop_NTPase"/>
</dbReference>
<evidence type="ECO:0000313" key="3">
    <source>
        <dbReference type="EMBL" id="EHQ36246.1"/>
    </source>
</evidence>
<dbReference type="InterPro" id="IPR011579">
    <property type="entry name" value="ATPase_dom"/>
</dbReference>
<accession>H1Z0V3</accession>
<dbReference type="AlphaFoldDB" id="H1Z0V3"/>
<evidence type="ECO:0000259" key="1">
    <source>
        <dbReference type="Pfam" id="PF01637"/>
    </source>
</evidence>
<dbReference type="GO" id="GO:0005524">
    <property type="term" value="F:ATP binding"/>
    <property type="evidence" value="ECO:0007669"/>
    <property type="project" value="InterPro"/>
</dbReference>
<dbReference type="PATRIC" id="fig|937775.9.peg.2457"/>
<evidence type="ECO:0000259" key="2">
    <source>
        <dbReference type="Pfam" id="PF03008"/>
    </source>
</evidence>
<gene>
    <name evidence="3" type="ORF">Metlim_2174</name>
</gene>
<dbReference type="SUPFAM" id="SSF52540">
    <property type="entry name" value="P-loop containing nucleoside triphosphate hydrolases"/>
    <property type="match status" value="1"/>
</dbReference>
<dbReference type="PANTHER" id="PTHR34704">
    <property type="entry name" value="ATPASE"/>
    <property type="match status" value="1"/>
</dbReference>
<dbReference type="InParanoid" id="H1Z0V3"/>
<dbReference type="RefSeq" id="WP_004078498.1">
    <property type="nucleotide sequence ID" value="NZ_CM001436.1"/>
</dbReference>
<dbReference type="Gene3D" id="3.40.50.300">
    <property type="entry name" value="P-loop containing nucleotide triphosphate hydrolases"/>
    <property type="match status" value="1"/>
</dbReference>
<dbReference type="Proteomes" id="UP000005741">
    <property type="component" value="Chromosome"/>
</dbReference>
<feature type="domain" description="ATPase" evidence="1">
    <location>
        <begin position="6"/>
        <end position="189"/>
    </location>
</feature>
<dbReference type="HOGENOM" id="CLU_041137_3_0_2"/>
<dbReference type="OrthoDB" id="132045at2157"/>
<reference evidence="3 4" key="1">
    <citation type="submission" date="2011-10" db="EMBL/GenBank/DDBJ databases">
        <title>The Improved High-Quality Draft genome of Methanoplanus limicola DSM 2279.</title>
        <authorList>
            <consortium name="US DOE Joint Genome Institute (JGI-PGF)"/>
            <person name="Lucas S."/>
            <person name="Copeland A."/>
            <person name="Lapidus A."/>
            <person name="Glavina del Rio T."/>
            <person name="Dalin E."/>
            <person name="Tice H."/>
            <person name="Bruce D."/>
            <person name="Goodwin L."/>
            <person name="Pitluck S."/>
            <person name="Peters L."/>
            <person name="Mikhailova N."/>
            <person name="Lu M."/>
            <person name="Kyrpides N."/>
            <person name="Mavromatis K."/>
            <person name="Ivanova N."/>
            <person name="Markowitz V."/>
            <person name="Cheng J.-F."/>
            <person name="Hugenholtz P."/>
            <person name="Woyke T."/>
            <person name="Wu D."/>
            <person name="Wirth R."/>
            <person name="Brambilla E.-M."/>
            <person name="Klenk H.-P."/>
            <person name="Eisen J.A."/>
        </authorList>
    </citation>
    <scope>NUCLEOTIDE SEQUENCE [LARGE SCALE GENOMIC DNA]</scope>
    <source>
        <strain evidence="3 4">DSM 2279</strain>
    </source>
</reference>
<name>H1Z0V3_9EURY</name>
<keyword evidence="4" id="KW-1185">Reference proteome</keyword>
<dbReference type="Pfam" id="PF03008">
    <property type="entry name" value="DUF234"/>
    <property type="match status" value="1"/>
</dbReference>
<protein>
    <submittedName>
        <fullName evidence="3">ATPase</fullName>
    </submittedName>
</protein>
<dbReference type="PANTHER" id="PTHR34704:SF1">
    <property type="entry name" value="ATPASE"/>
    <property type="match status" value="1"/>
</dbReference>
<sequence>MAKPPFLGRQSEMSSLNSRWKGKSPEFIVIYGRRRVGKSELIDRFLNKKKGLRLLAREEAKELQLRRFSEEVADYFNDDFLRKTGFSDWDSFFEYLYQKSDERIIIAIDEFPYLVKEDNALPSILQSFWDLKLKYTKIFLILCGSSIRMMESMVMEYSSPLYGRRTGQILLRPLHFIHIYDYIKDIKKSINYFSVYGGIPAYITGLNISQSIEKSITDNIFRKDSYLLRDIEFVLRNELSEPRYYFSILLSISNGNHSQGLITNDTGLSKGIVNKYLSTLIDLDLVTRKVPATVSKRSHRGLYYIKDNLFLFWFRFAYPNVMLIERDLGDAAVKKQVMPYLSDYTGLRFEEIAEDIFLSVNGRDVLPFFFTGWGSWWHKGEEIDGIYYSETENKILFCEYKWQDNVKADVLIRKLKEKSQKVSWNRDNRTEYFCIVARSFNNGTWETSEQTEISGREKEAENIILLDINDIEILCRKALE</sequence>
<dbReference type="InterPro" id="IPR036390">
    <property type="entry name" value="WH_DNA-bd_sf"/>
</dbReference>
<proteinExistence type="predicted"/>